<feature type="chain" id="PRO_5037770534" evidence="1">
    <location>
        <begin position="31"/>
        <end position="203"/>
    </location>
</feature>
<dbReference type="Pfam" id="PF04972">
    <property type="entry name" value="BON"/>
    <property type="match status" value="2"/>
</dbReference>
<feature type="domain" description="BON" evidence="2">
    <location>
        <begin position="42"/>
        <end position="110"/>
    </location>
</feature>
<name>A0A917CWU8_9GAMM</name>
<dbReference type="PROSITE" id="PS50914">
    <property type="entry name" value="BON"/>
    <property type="match status" value="2"/>
</dbReference>
<accession>A0A917CWU8</accession>
<dbReference type="RefSeq" id="WP_188365843.1">
    <property type="nucleotide sequence ID" value="NZ_BAABJF010000009.1"/>
</dbReference>
<dbReference type="InterPro" id="IPR051686">
    <property type="entry name" value="Lipoprotein_DolP"/>
</dbReference>
<comment type="caution">
    <text evidence="3">The sequence shown here is derived from an EMBL/GenBank/DDBJ whole genome shotgun (WGS) entry which is preliminary data.</text>
</comment>
<feature type="signal peptide" evidence="1">
    <location>
        <begin position="1"/>
        <end position="30"/>
    </location>
</feature>
<evidence type="ECO:0000259" key="2">
    <source>
        <dbReference type="PROSITE" id="PS50914"/>
    </source>
</evidence>
<keyword evidence="4" id="KW-1185">Reference proteome</keyword>
<dbReference type="EMBL" id="BMEO01000012">
    <property type="protein sequence ID" value="GGG00700.1"/>
    <property type="molecule type" value="Genomic_DNA"/>
</dbReference>
<dbReference type="AlphaFoldDB" id="A0A917CWU8"/>
<gene>
    <name evidence="3" type="ORF">GCM10011365_22430</name>
</gene>
<dbReference type="InterPro" id="IPR007055">
    <property type="entry name" value="BON_dom"/>
</dbReference>
<evidence type="ECO:0000313" key="3">
    <source>
        <dbReference type="EMBL" id="GGG00700.1"/>
    </source>
</evidence>
<dbReference type="PANTHER" id="PTHR34606">
    <property type="entry name" value="BON DOMAIN-CONTAINING PROTEIN"/>
    <property type="match status" value="1"/>
</dbReference>
<evidence type="ECO:0000313" key="4">
    <source>
        <dbReference type="Proteomes" id="UP000605253"/>
    </source>
</evidence>
<reference evidence="3" key="2">
    <citation type="submission" date="2020-09" db="EMBL/GenBank/DDBJ databases">
        <authorList>
            <person name="Sun Q."/>
            <person name="Zhou Y."/>
        </authorList>
    </citation>
    <scope>NUCLEOTIDE SEQUENCE</scope>
    <source>
        <strain evidence="3">CGMCC 1.12181</strain>
    </source>
</reference>
<feature type="domain" description="BON" evidence="2">
    <location>
        <begin position="133"/>
        <end position="201"/>
    </location>
</feature>
<sequence length="203" mass="22267">MKNYKSNKLRNAIRTTILAASIAVTPIALADNSQYDTDDKLKDAWLDGKVETALLVNRHLNNFTIDTDVKARTVMLSGTVNSEIDKELAGEIAKGIEGVAKVENNLTVEKPEKMNHGEHADHDSERSFSNWYNDATTTAAIKSKLLWNGETSGLKVNVDTMYGEVTLKGNVSSSAEKDLVEKIAENTDGVRSVDNQLQVVKDS</sequence>
<dbReference type="Proteomes" id="UP000605253">
    <property type="component" value="Unassembled WGS sequence"/>
</dbReference>
<organism evidence="3 4">
    <name type="scientific">Marinicella pacifica</name>
    <dbReference type="NCBI Taxonomy" id="1171543"/>
    <lineage>
        <taxon>Bacteria</taxon>
        <taxon>Pseudomonadati</taxon>
        <taxon>Pseudomonadota</taxon>
        <taxon>Gammaproteobacteria</taxon>
        <taxon>Lysobacterales</taxon>
        <taxon>Marinicellaceae</taxon>
        <taxon>Marinicella</taxon>
    </lineage>
</organism>
<dbReference type="Gene3D" id="3.30.1340.30">
    <property type="match status" value="2"/>
</dbReference>
<dbReference type="PANTHER" id="PTHR34606:SF15">
    <property type="entry name" value="BON DOMAIN-CONTAINING PROTEIN"/>
    <property type="match status" value="1"/>
</dbReference>
<protein>
    <submittedName>
        <fullName evidence="3">Transporter</fullName>
    </submittedName>
</protein>
<evidence type="ECO:0000256" key="1">
    <source>
        <dbReference type="SAM" id="SignalP"/>
    </source>
</evidence>
<keyword evidence="1" id="KW-0732">Signal</keyword>
<proteinExistence type="predicted"/>
<reference evidence="3" key="1">
    <citation type="journal article" date="2014" name="Int. J. Syst. Evol. Microbiol.">
        <title>Complete genome sequence of Corynebacterium casei LMG S-19264T (=DSM 44701T), isolated from a smear-ripened cheese.</title>
        <authorList>
            <consortium name="US DOE Joint Genome Institute (JGI-PGF)"/>
            <person name="Walter F."/>
            <person name="Albersmeier A."/>
            <person name="Kalinowski J."/>
            <person name="Ruckert C."/>
        </authorList>
    </citation>
    <scope>NUCLEOTIDE SEQUENCE</scope>
    <source>
        <strain evidence="3">CGMCC 1.12181</strain>
    </source>
</reference>
<dbReference type="InterPro" id="IPR014004">
    <property type="entry name" value="Transpt-assoc_nodulatn_dom_bac"/>
</dbReference>
<dbReference type="SMART" id="SM00749">
    <property type="entry name" value="BON"/>
    <property type="match status" value="2"/>
</dbReference>